<dbReference type="CDD" id="cd14016">
    <property type="entry name" value="STKc_CK1"/>
    <property type="match status" value="1"/>
</dbReference>
<dbReference type="InterPro" id="IPR050235">
    <property type="entry name" value="CK1_Ser-Thr_kinase"/>
</dbReference>
<feature type="binding site" evidence="1">
    <location>
        <position position="110"/>
    </location>
    <ligand>
        <name>ATP</name>
        <dbReference type="ChEBI" id="CHEBI:30616"/>
    </ligand>
</feature>
<evidence type="ECO:0000256" key="1">
    <source>
        <dbReference type="PROSITE-ProRule" id="PRU10141"/>
    </source>
</evidence>
<reference evidence="4" key="1">
    <citation type="submission" date="2020-05" db="EMBL/GenBank/DDBJ databases">
        <title>Phylogenomic resolution of chytrid fungi.</title>
        <authorList>
            <person name="Stajich J.E."/>
            <person name="Amses K."/>
            <person name="Simmons R."/>
            <person name="Seto K."/>
            <person name="Myers J."/>
            <person name="Bonds A."/>
            <person name="Quandt C.A."/>
            <person name="Barry K."/>
            <person name="Liu P."/>
            <person name="Grigoriev I."/>
            <person name="Longcore J.E."/>
            <person name="James T.Y."/>
        </authorList>
    </citation>
    <scope>NUCLEOTIDE SEQUENCE</scope>
    <source>
        <strain evidence="4">JEL0513</strain>
    </source>
</reference>
<keyword evidence="5" id="KW-1185">Reference proteome</keyword>
<name>A0AAD5T563_9FUNG</name>
<proteinExistence type="predicted"/>
<dbReference type="InterPro" id="IPR029058">
    <property type="entry name" value="AB_hydrolase_fold"/>
</dbReference>
<dbReference type="Gene3D" id="3.40.50.1820">
    <property type="entry name" value="alpha/beta hydrolase"/>
    <property type="match status" value="1"/>
</dbReference>
<sequence>MQHPLVLSTENDRTESANIQSPPPASPADATAPQQFDNNINAQFAASPIPEYLAMVAAAATPDANKQQDYFEFNTVGNGRWKVTGMIGAGSFGQVFAAVDLDSGANVAIKRELTDGPRQDLRHEYSAYQYLKRVEGFPRIYHFGTEGPYNVLVMERLGKSLKQLARENLSRKIPLRTIIRLVPQFLRRLQSLHEVGIVFRDVKPDQFCIGRFGQNIHDRPTVFLIDFGLASSYLDSEGKHISRLKPDKNKAKTGSARYASLNVHKGKTHSRRDDLESLAYTLVEAVKGSLPWANVTAASSIDGWRQIGILKADTSVSDLCEGIPQEFGFLLEYARGLHFSDAPDYGMLVGMFAKLIVDIDENYSQNQDHALIGRAAKIPTLLAVPVVSVSPVTLDAPGRAVPLQLKVSAPFAALSSDSSAELLPIILLSHGHGQSNFLSSLHGYAPLADFWASRGFVVVQPTHLNSKSLSVKSADAPMFWRSRVQDLKLILDNLDAIEAFLPHLRGRLDRDRIAVAGHSIGGHTANLLLGMQLVDEEGINVNFFEPRIKAGIVLAAPGNGGDDLTPFAFEKIKFFRNSSFSEMTTPALVVIGDKDVSPHLTARGFDWHADAFTLSPGPKSLLTLFDADHYLGGISGFDAVETSDENVERAGLVQRLTWAYLRSTLYPDDPAWTIARAALDETGLGKVESK</sequence>
<dbReference type="AlphaFoldDB" id="A0AAD5T563"/>
<dbReference type="InterPro" id="IPR000719">
    <property type="entry name" value="Prot_kinase_dom"/>
</dbReference>
<dbReference type="PROSITE" id="PS50011">
    <property type="entry name" value="PROTEIN_KINASE_DOM"/>
    <property type="match status" value="1"/>
</dbReference>
<dbReference type="Pfam" id="PF00069">
    <property type="entry name" value="Pkinase"/>
    <property type="match status" value="1"/>
</dbReference>
<protein>
    <recommendedName>
        <fullName evidence="3">Protein kinase domain-containing protein</fullName>
    </recommendedName>
</protein>
<dbReference type="SMART" id="SM00220">
    <property type="entry name" value="S_TKc"/>
    <property type="match status" value="1"/>
</dbReference>
<keyword evidence="1" id="KW-0547">Nucleotide-binding</keyword>
<dbReference type="GO" id="GO:0004672">
    <property type="term" value="F:protein kinase activity"/>
    <property type="evidence" value="ECO:0007669"/>
    <property type="project" value="InterPro"/>
</dbReference>
<comment type="caution">
    <text evidence="4">The sequence shown here is derived from an EMBL/GenBank/DDBJ whole genome shotgun (WGS) entry which is preliminary data.</text>
</comment>
<dbReference type="SUPFAM" id="SSF53474">
    <property type="entry name" value="alpha/beta-Hydrolases"/>
    <property type="match status" value="1"/>
</dbReference>
<dbReference type="Pfam" id="PF12697">
    <property type="entry name" value="Abhydrolase_6"/>
    <property type="match status" value="1"/>
</dbReference>
<evidence type="ECO:0000313" key="4">
    <source>
        <dbReference type="EMBL" id="KAJ3130684.1"/>
    </source>
</evidence>
<gene>
    <name evidence="4" type="ORF">HK100_007705</name>
</gene>
<dbReference type="SUPFAM" id="SSF56112">
    <property type="entry name" value="Protein kinase-like (PK-like)"/>
    <property type="match status" value="1"/>
</dbReference>
<dbReference type="GO" id="GO:0005524">
    <property type="term" value="F:ATP binding"/>
    <property type="evidence" value="ECO:0007669"/>
    <property type="project" value="UniProtKB-UniRule"/>
</dbReference>
<dbReference type="PROSITE" id="PS00107">
    <property type="entry name" value="PROTEIN_KINASE_ATP"/>
    <property type="match status" value="1"/>
</dbReference>
<keyword evidence="1" id="KW-0067">ATP-binding</keyword>
<evidence type="ECO:0000256" key="2">
    <source>
        <dbReference type="SAM" id="MobiDB-lite"/>
    </source>
</evidence>
<dbReference type="InterPro" id="IPR011009">
    <property type="entry name" value="Kinase-like_dom_sf"/>
</dbReference>
<dbReference type="EMBL" id="JADGJH010000365">
    <property type="protein sequence ID" value="KAJ3130684.1"/>
    <property type="molecule type" value="Genomic_DNA"/>
</dbReference>
<dbReference type="Proteomes" id="UP001211907">
    <property type="component" value="Unassembled WGS sequence"/>
</dbReference>
<dbReference type="Gene3D" id="1.10.510.10">
    <property type="entry name" value="Transferase(Phosphotransferase) domain 1"/>
    <property type="match status" value="1"/>
</dbReference>
<dbReference type="InterPro" id="IPR017441">
    <property type="entry name" value="Protein_kinase_ATP_BS"/>
</dbReference>
<evidence type="ECO:0000313" key="5">
    <source>
        <dbReference type="Proteomes" id="UP001211907"/>
    </source>
</evidence>
<dbReference type="InterPro" id="IPR000073">
    <property type="entry name" value="AB_hydrolase_1"/>
</dbReference>
<organism evidence="4 5">
    <name type="scientific">Physocladia obscura</name>
    <dbReference type="NCBI Taxonomy" id="109957"/>
    <lineage>
        <taxon>Eukaryota</taxon>
        <taxon>Fungi</taxon>
        <taxon>Fungi incertae sedis</taxon>
        <taxon>Chytridiomycota</taxon>
        <taxon>Chytridiomycota incertae sedis</taxon>
        <taxon>Chytridiomycetes</taxon>
        <taxon>Chytridiales</taxon>
        <taxon>Chytriomycetaceae</taxon>
        <taxon>Physocladia</taxon>
    </lineage>
</organism>
<accession>A0AAD5T563</accession>
<evidence type="ECO:0000259" key="3">
    <source>
        <dbReference type="PROSITE" id="PS50011"/>
    </source>
</evidence>
<dbReference type="PANTHER" id="PTHR11909">
    <property type="entry name" value="CASEIN KINASE-RELATED"/>
    <property type="match status" value="1"/>
</dbReference>
<feature type="region of interest" description="Disordered" evidence="2">
    <location>
        <begin position="1"/>
        <end position="33"/>
    </location>
</feature>
<feature type="domain" description="Protein kinase" evidence="3">
    <location>
        <begin position="81"/>
        <end position="372"/>
    </location>
</feature>